<dbReference type="EMBL" id="MK072461">
    <property type="protein sequence ID" value="AYV85601.1"/>
    <property type="molecule type" value="Genomic_DNA"/>
</dbReference>
<dbReference type="PANTHER" id="PTHR47227">
    <property type="entry name" value="DNA-DIRECTED RNA POLYMERASE SUBUNIT K"/>
    <property type="match status" value="1"/>
</dbReference>
<keyword evidence="1 4" id="KW-0240">DNA-directed RNA polymerase</keyword>
<keyword evidence="2" id="KW-0804">Transcription</keyword>
<evidence type="ECO:0000313" key="4">
    <source>
        <dbReference type="EMBL" id="AYV85601.1"/>
    </source>
</evidence>
<dbReference type="SUPFAM" id="SSF63562">
    <property type="entry name" value="RPB6/omega subunit-like"/>
    <property type="match status" value="1"/>
</dbReference>
<dbReference type="GO" id="GO:0000428">
    <property type="term" value="C:DNA-directed RNA polymerase complex"/>
    <property type="evidence" value="ECO:0007669"/>
    <property type="project" value="UniProtKB-KW"/>
</dbReference>
<dbReference type="PANTHER" id="PTHR47227:SF5">
    <property type="entry name" value="DNA-DIRECTED RNA POLYMERASES I, II, AND III SUBUNIT RPABC2"/>
    <property type="match status" value="1"/>
</dbReference>
<gene>
    <name evidence="4" type="ORF">Satyrvirus25_6</name>
</gene>
<organism evidence="4">
    <name type="scientific">Satyrvirus sp</name>
    <dbReference type="NCBI Taxonomy" id="2487771"/>
    <lineage>
        <taxon>Viruses</taxon>
        <taxon>Varidnaviria</taxon>
        <taxon>Bamfordvirae</taxon>
        <taxon>Nucleocytoviricota</taxon>
        <taxon>Megaviricetes</taxon>
        <taxon>Imitervirales</taxon>
        <taxon>Mimiviridae</taxon>
        <taxon>Megamimivirinae</taxon>
    </lineage>
</organism>
<proteinExistence type="predicted"/>
<feature type="compositionally biased region" description="Basic residues" evidence="3">
    <location>
        <begin position="317"/>
        <end position="342"/>
    </location>
</feature>
<name>A0A3G5AH25_9VIRU</name>
<evidence type="ECO:0000256" key="3">
    <source>
        <dbReference type="SAM" id="MobiDB-lite"/>
    </source>
</evidence>
<protein>
    <submittedName>
        <fullName evidence="4">DNA-directed RNA polymerase subunit 6</fullName>
    </submittedName>
</protein>
<feature type="region of interest" description="Disordered" evidence="3">
    <location>
        <begin position="34"/>
        <end position="151"/>
    </location>
</feature>
<evidence type="ECO:0000256" key="1">
    <source>
        <dbReference type="ARBA" id="ARBA00022478"/>
    </source>
</evidence>
<feature type="compositionally biased region" description="Acidic residues" evidence="3">
    <location>
        <begin position="94"/>
        <end position="151"/>
    </location>
</feature>
<feature type="compositionally biased region" description="Acidic residues" evidence="3">
    <location>
        <begin position="56"/>
        <end position="70"/>
    </location>
</feature>
<feature type="region of interest" description="Disordered" evidence="3">
    <location>
        <begin position="302"/>
        <end position="342"/>
    </location>
</feature>
<dbReference type="GO" id="GO:0003899">
    <property type="term" value="F:DNA-directed RNA polymerase activity"/>
    <property type="evidence" value="ECO:0007669"/>
    <property type="project" value="InterPro"/>
</dbReference>
<sequence>MSLLQKIELNISSYFTYNNNINLYYLNIVTMPSKRNSKNNRSKTSKDYNKKKIYDDNDNDEFQNSEDEYELQSGGETESDVDVGVASDTSTIDIDPDDEKDYVEEEDDKYDPVNENEEIEDPDEETDIDEMGEKEEEKEEIEEIEEMEAPVEAEEGEYVQEAKPCHLKNLNKDFIVLDEDDSNIYGKMESKKINDEDRESDPIMTYYEMVRVIGTRAQQFNFGAQPLVKGLESMHSAKMAYLELISKMTPFIIRRHLPGKKYEDWKIEELEIIHSITDSFFVPENFDWNSLMKQADELNKLSENSRIISKSSGSKKSSSKKSSSKKSSSKKSSSKKSGSKKN</sequence>
<dbReference type="GO" id="GO:0003677">
    <property type="term" value="F:DNA binding"/>
    <property type="evidence" value="ECO:0007669"/>
    <property type="project" value="InterPro"/>
</dbReference>
<dbReference type="GO" id="GO:0006360">
    <property type="term" value="P:transcription by RNA polymerase I"/>
    <property type="evidence" value="ECO:0007669"/>
    <property type="project" value="TreeGrafter"/>
</dbReference>
<accession>A0A3G5AH25</accession>
<evidence type="ECO:0000256" key="2">
    <source>
        <dbReference type="ARBA" id="ARBA00023163"/>
    </source>
</evidence>
<reference evidence="4" key="1">
    <citation type="submission" date="2018-10" db="EMBL/GenBank/DDBJ databases">
        <title>Hidden diversity of soil giant viruses.</title>
        <authorList>
            <person name="Schulz F."/>
            <person name="Alteio L."/>
            <person name="Goudeau D."/>
            <person name="Ryan E.M."/>
            <person name="Malmstrom R.R."/>
            <person name="Blanchard J."/>
            <person name="Woyke T."/>
        </authorList>
    </citation>
    <scope>NUCLEOTIDE SEQUENCE</scope>
    <source>
        <strain evidence="4">SAV1</strain>
    </source>
</reference>
<feature type="compositionally biased region" description="Basic and acidic residues" evidence="3">
    <location>
        <begin position="44"/>
        <end position="55"/>
    </location>
</feature>
<dbReference type="GO" id="GO:0042797">
    <property type="term" value="P:tRNA transcription by RNA polymerase III"/>
    <property type="evidence" value="ECO:0007669"/>
    <property type="project" value="TreeGrafter"/>
</dbReference>
<dbReference type="GO" id="GO:0006366">
    <property type="term" value="P:transcription by RNA polymerase II"/>
    <property type="evidence" value="ECO:0007669"/>
    <property type="project" value="TreeGrafter"/>
</dbReference>
<dbReference type="Gene3D" id="3.90.940.10">
    <property type="match status" value="1"/>
</dbReference>
<dbReference type="InterPro" id="IPR036161">
    <property type="entry name" value="RPB6/omega-like_sf"/>
</dbReference>